<dbReference type="PhylomeDB" id="B8LUQ4"/>
<dbReference type="Gene3D" id="1.10.630.10">
    <property type="entry name" value="Cytochrome P450"/>
    <property type="match status" value="1"/>
</dbReference>
<dbReference type="InParanoid" id="B8LUQ4"/>
<dbReference type="STRING" id="441959.B8LUQ4"/>
<keyword evidence="7" id="KW-0503">Monooxygenase</keyword>
<reference evidence="9" key="1">
    <citation type="journal article" date="2015" name="Genome Announc.">
        <title>Genome sequence of the AIDS-associated pathogen Penicillium marneffei (ATCC18224) and its near taxonomic relative Talaromyces stipitatus (ATCC10500).</title>
        <authorList>
            <person name="Nierman W.C."/>
            <person name="Fedorova-Abrams N.D."/>
            <person name="Andrianopoulos A."/>
        </authorList>
    </citation>
    <scope>NUCLEOTIDE SEQUENCE [LARGE SCALE GENOMIC DNA]</scope>
    <source>
        <strain evidence="9">ATCC 10500 / CBS 375.48 / QM 6759 / NRRL 1006</strain>
    </source>
</reference>
<accession>B8LUQ4</accession>
<proteinExistence type="inferred from homology"/>
<dbReference type="SUPFAM" id="SSF48264">
    <property type="entry name" value="Cytochrome P450"/>
    <property type="match status" value="1"/>
</dbReference>
<comment type="similarity">
    <text evidence="2 7">Belongs to the cytochrome P450 family.</text>
</comment>
<name>B8LUQ4_TALSN</name>
<sequence length="520" mass="58539">MNMIFLLAVSIGISICTALAIYRLFFSPLAGIPGPKIAAITAWYEFYWDCVQQGHYLFKIGQMHQKYGPIVRINPWEVHIQDPSYWDTIYTNNKIDKDAWFYRAFGDNRGTVGTGPWDLHRRRRAAMAKFFSAANVARLEPKVLARVQKLLDRVEEGRQCLRSGDFAVLPISHAFRCFATDVISDYAAPHTRDFLSTPDFSATFNQVLRDFSEIMLWHRHFPVVFPILGAMPRWLISMMDPTGAQIAVLDNQASLLKQAQTVIATKGNPPEKSLPTVLDAIYTSDVIGPEEKTLPRMMAETQALLGAGTETTGNTLSNFVYHVLSNKSILDKLMTELEEASPKSQSSDLLDSRTLEKLPYLQACIREALRLGMGVVGRLPRINPIAPMTYATPSPSESTPPKTYTFPPGTVLSMSIIDMHLNSDIFPDPRTFRPERWIDSPEPHLRQMEKCFVPFGKGTRGCLGIELAKEELTLMTGNLFRRFGRHMELFGTSGRDVSIVHDYFAPFGPKDSKGVRVVVR</sequence>
<dbReference type="GO" id="GO:0020037">
    <property type="term" value="F:heme binding"/>
    <property type="evidence" value="ECO:0007669"/>
    <property type="project" value="InterPro"/>
</dbReference>
<dbReference type="RefSeq" id="XP_002341298.1">
    <property type="nucleotide sequence ID" value="XM_002341257.1"/>
</dbReference>
<dbReference type="AlphaFoldDB" id="B8LUQ4"/>
<dbReference type="eggNOG" id="KOG0159">
    <property type="taxonomic scope" value="Eukaryota"/>
</dbReference>
<dbReference type="PANTHER" id="PTHR24305">
    <property type="entry name" value="CYTOCHROME P450"/>
    <property type="match status" value="1"/>
</dbReference>
<gene>
    <name evidence="8" type="ORF">TSTA_073010</name>
</gene>
<dbReference type="Proteomes" id="UP000001745">
    <property type="component" value="Unassembled WGS sequence"/>
</dbReference>
<protein>
    <submittedName>
        <fullName evidence="8">Cytochrome P450, putative</fullName>
    </submittedName>
</protein>
<dbReference type="PROSITE" id="PS00086">
    <property type="entry name" value="CYTOCHROME_P450"/>
    <property type="match status" value="1"/>
</dbReference>
<dbReference type="InterPro" id="IPR002401">
    <property type="entry name" value="Cyt_P450_E_grp-I"/>
</dbReference>
<dbReference type="OrthoDB" id="3945418at2759"/>
<dbReference type="OMA" id="PWEVHIK"/>
<keyword evidence="9" id="KW-1185">Reference proteome</keyword>
<dbReference type="InterPro" id="IPR036396">
    <property type="entry name" value="Cyt_P450_sf"/>
</dbReference>
<comment type="cofactor">
    <cofactor evidence="1 6">
        <name>heme</name>
        <dbReference type="ChEBI" id="CHEBI:30413"/>
    </cofactor>
</comment>
<keyword evidence="3 6" id="KW-0479">Metal-binding</keyword>
<evidence type="ECO:0000256" key="7">
    <source>
        <dbReference type="RuleBase" id="RU000461"/>
    </source>
</evidence>
<dbReference type="InterPro" id="IPR050121">
    <property type="entry name" value="Cytochrome_P450_monoxygenase"/>
</dbReference>
<dbReference type="EMBL" id="EQ962652">
    <property type="protein sequence ID" value="EED23911.1"/>
    <property type="molecule type" value="Genomic_DNA"/>
</dbReference>
<dbReference type="GO" id="GO:0016705">
    <property type="term" value="F:oxidoreductase activity, acting on paired donors, with incorporation or reduction of molecular oxygen"/>
    <property type="evidence" value="ECO:0007669"/>
    <property type="project" value="InterPro"/>
</dbReference>
<evidence type="ECO:0000313" key="8">
    <source>
        <dbReference type="EMBL" id="EED23911.1"/>
    </source>
</evidence>
<feature type="binding site" description="axial binding residue" evidence="6">
    <location>
        <position position="462"/>
    </location>
    <ligand>
        <name>heme</name>
        <dbReference type="ChEBI" id="CHEBI:30413"/>
    </ligand>
    <ligandPart>
        <name>Fe</name>
        <dbReference type="ChEBI" id="CHEBI:18248"/>
    </ligandPart>
</feature>
<dbReference type="PANTHER" id="PTHR24305:SF166">
    <property type="entry name" value="CYTOCHROME P450 12A4, MITOCHONDRIAL-RELATED"/>
    <property type="match status" value="1"/>
</dbReference>
<keyword evidence="5 6" id="KW-0408">Iron</keyword>
<dbReference type="VEuPathDB" id="FungiDB:TSTA_073010"/>
<dbReference type="HOGENOM" id="CLU_001570_14_4_1"/>
<dbReference type="PRINTS" id="PR00385">
    <property type="entry name" value="P450"/>
</dbReference>
<evidence type="ECO:0000313" key="9">
    <source>
        <dbReference type="Proteomes" id="UP000001745"/>
    </source>
</evidence>
<dbReference type="Pfam" id="PF00067">
    <property type="entry name" value="p450"/>
    <property type="match status" value="1"/>
</dbReference>
<keyword evidence="6 7" id="KW-0349">Heme</keyword>
<evidence type="ECO:0000256" key="6">
    <source>
        <dbReference type="PIRSR" id="PIRSR602401-1"/>
    </source>
</evidence>
<evidence type="ECO:0000256" key="5">
    <source>
        <dbReference type="ARBA" id="ARBA00023004"/>
    </source>
</evidence>
<evidence type="ECO:0000256" key="3">
    <source>
        <dbReference type="ARBA" id="ARBA00022723"/>
    </source>
</evidence>
<dbReference type="InterPro" id="IPR001128">
    <property type="entry name" value="Cyt_P450"/>
</dbReference>
<dbReference type="CDD" id="cd11062">
    <property type="entry name" value="CYP58-like"/>
    <property type="match status" value="1"/>
</dbReference>
<dbReference type="GO" id="GO:0005506">
    <property type="term" value="F:iron ion binding"/>
    <property type="evidence" value="ECO:0007669"/>
    <property type="project" value="InterPro"/>
</dbReference>
<dbReference type="PRINTS" id="PR00463">
    <property type="entry name" value="EP450I"/>
</dbReference>
<keyword evidence="4 7" id="KW-0560">Oxidoreductase</keyword>
<dbReference type="GO" id="GO:0004497">
    <property type="term" value="F:monooxygenase activity"/>
    <property type="evidence" value="ECO:0007669"/>
    <property type="project" value="UniProtKB-KW"/>
</dbReference>
<organism evidence="8 9">
    <name type="scientific">Talaromyces stipitatus (strain ATCC 10500 / CBS 375.48 / QM 6759 / NRRL 1006)</name>
    <name type="common">Penicillium stipitatum</name>
    <dbReference type="NCBI Taxonomy" id="441959"/>
    <lineage>
        <taxon>Eukaryota</taxon>
        <taxon>Fungi</taxon>
        <taxon>Dikarya</taxon>
        <taxon>Ascomycota</taxon>
        <taxon>Pezizomycotina</taxon>
        <taxon>Eurotiomycetes</taxon>
        <taxon>Eurotiomycetidae</taxon>
        <taxon>Eurotiales</taxon>
        <taxon>Trichocomaceae</taxon>
        <taxon>Talaromyces</taxon>
        <taxon>Talaromyces sect. Talaromyces</taxon>
    </lineage>
</organism>
<evidence type="ECO:0000256" key="1">
    <source>
        <dbReference type="ARBA" id="ARBA00001971"/>
    </source>
</evidence>
<dbReference type="InterPro" id="IPR017972">
    <property type="entry name" value="Cyt_P450_CS"/>
</dbReference>
<evidence type="ECO:0000256" key="2">
    <source>
        <dbReference type="ARBA" id="ARBA00010617"/>
    </source>
</evidence>
<dbReference type="GeneID" id="8101968"/>
<evidence type="ECO:0000256" key="4">
    <source>
        <dbReference type="ARBA" id="ARBA00023002"/>
    </source>
</evidence>